<proteinExistence type="inferred from homology"/>
<evidence type="ECO:0000256" key="1">
    <source>
        <dbReference type="ARBA" id="ARBA00007447"/>
    </source>
</evidence>
<dbReference type="InterPro" id="IPR033121">
    <property type="entry name" value="PEPTIDASE_A1"/>
</dbReference>
<dbReference type="GO" id="GO:0006508">
    <property type="term" value="P:proteolysis"/>
    <property type="evidence" value="ECO:0007669"/>
    <property type="project" value="UniProtKB-KW"/>
</dbReference>
<dbReference type="InterPro" id="IPR034164">
    <property type="entry name" value="Pepsin-like_dom"/>
</dbReference>
<feature type="domain" description="Peptidase A1" evidence="2">
    <location>
        <begin position="1"/>
        <end position="307"/>
    </location>
</feature>
<dbReference type="GO" id="GO:0004190">
    <property type="term" value="F:aspartic-type endopeptidase activity"/>
    <property type="evidence" value="ECO:0007669"/>
    <property type="project" value="InterPro"/>
</dbReference>
<dbReference type="PANTHER" id="PTHR47966">
    <property type="entry name" value="BETA-SITE APP-CLEAVING ENZYME, ISOFORM A-RELATED"/>
    <property type="match status" value="1"/>
</dbReference>
<sequence>MLVDLNWGPTIVPSSSCEYWCIDRHQFNSSHSCTYRDMQKRDSLHYRPALGTFQGNWSMDVAHFGSFILPDVQFVEFDRIDGIFTYYQGYDGVLGFAAFDPKIPNKPWNPIRVLVAERLLDRNLFALLLPANGADGNSTDGELHLGAVPESYTDSDRFFVTVPINPRSYKVDAWLGNMAFISYQYGYEQFNNSFIAFSLVDLPLLLPTEHANMINAAINAHAGTPVDCNKRSIFPNITLDVGGSEPLVLTGFDYVYMDGGKGCKSMVSTIDNLEEERFRNVTVFFGSVALQRWMTVFDLDEKEIRLTTRDHDP</sequence>
<gene>
    <name evidence="3" type="ORF">BT63DRAFT_420154</name>
</gene>
<comment type="similarity">
    <text evidence="1">Belongs to the peptidase A1 family.</text>
</comment>
<evidence type="ECO:0000259" key="2">
    <source>
        <dbReference type="PROSITE" id="PS51767"/>
    </source>
</evidence>
<reference evidence="3" key="1">
    <citation type="journal article" date="2020" name="Stud. Mycol.">
        <title>101 Dothideomycetes genomes: a test case for predicting lifestyles and emergence of pathogens.</title>
        <authorList>
            <person name="Haridas S."/>
            <person name="Albert R."/>
            <person name="Binder M."/>
            <person name="Bloem J."/>
            <person name="Labutti K."/>
            <person name="Salamov A."/>
            <person name="Andreopoulos B."/>
            <person name="Baker S."/>
            <person name="Barry K."/>
            <person name="Bills G."/>
            <person name="Bluhm B."/>
            <person name="Cannon C."/>
            <person name="Castanera R."/>
            <person name="Culley D."/>
            <person name="Daum C."/>
            <person name="Ezra D."/>
            <person name="Gonzalez J."/>
            <person name="Henrissat B."/>
            <person name="Kuo A."/>
            <person name="Liang C."/>
            <person name="Lipzen A."/>
            <person name="Lutzoni F."/>
            <person name="Magnuson J."/>
            <person name="Mondo S."/>
            <person name="Nolan M."/>
            <person name="Ohm R."/>
            <person name="Pangilinan J."/>
            <person name="Park H.-J."/>
            <person name="Ramirez L."/>
            <person name="Alfaro M."/>
            <person name="Sun H."/>
            <person name="Tritt A."/>
            <person name="Yoshinaga Y."/>
            <person name="Zwiers L.-H."/>
            <person name="Turgeon B."/>
            <person name="Goodwin S."/>
            <person name="Spatafora J."/>
            <person name="Crous P."/>
            <person name="Grigoriev I."/>
        </authorList>
    </citation>
    <scope>NUCLEOTIDE SEQUENCE</scope>
    <source>
        <strain evidence="3">CBS 115976</strain>
    </source>
</reference>
<dbReference type="PROSITE" id="PS51767">
    <property type="entry name" value="PEPTIDASE_A1"/>
    <property type="match status" value="1"/>
</dbReference>
<dbReference type="OrthoDB" id="771136at2759"/>
<dbReference type="Pfam" id="PF00026">
    <property type="entry name" value="Asp"/>
    <property type="match status" value="1"/>
</dbReference>
<dbReference type="InterPro" id="IPR021109">
    <property type="entry name" value="Peptidase_aspartic_dom_sf"/>
</dbReference>
<dbReference type="GO" id="GO:0000324">
    <property type="term" value="C:fungal-type vacuole"/>
    <property type="evidence" value="ECO:0007669"/>
    <property type="project" value="TreeGrafter"/>
</dbReference>
<dbReference type="AlphaFoldDB" id="A0A6A6UTT4"/>
<accession>A0A6A6UTT4</accession>
<organism evidence="3 4">
    <name type="scientific">Microthyrium microscopicum</name>
    <dbReference type="NCBI Taxonomy" id="703497"/>
    <lineage>
        <taxon>Eukaryota</taxon>
        <taxon>Fungi</taxon>
        <taxon>Dikarya</taxon>
        <taxon>Ascomycota</taxon>
        <taxon>Pezizomycotina</taxon>
        <taxon>Dothideomycetes</taxon>
        <taxon>Dothideomycetes incertae sedis</taxon>
        <taxon>Microthyriales</taxon>
        <taxon>Microthyriaceae</taxon>
        <taxon>Microthyrium</taxon>
    </lineage>
</organism>
<dbReference type="InterPro" id="IPR001461">
    <property type="entry name" value="Aspartic_peptidase_A1"/>
</dbReference>
<keyword evidence="3" id="KW-0645">Protease</keyword>
<dbReference type="EMBL" id="MU004230">
    <property type="protein sequence ID" value="KAF2674893.1"/>
    <property type="molecule type" value="Genomic_DNA"/>
</dbReference>
<keyword evidence="4" id="KW-1185">Reference proteome</keyword>
<name>A0A6A6UTT4_9PEZI</name>
<dbReference type="PANTHER" id="PTHR47966:SF51">
    <property type="entry name" value="BETA-SITE APP-CLEAVING ENZYME, ISOFORM A-RELATED"/>
    <property type="match status" value="1"/>
</dbReference>
<protein>
    <submittedName>
        <fullName evidence="3">Acid protease</fullName>
    </submittedName>
</protein>
<keyword evidence="3" id="KW-0378">Hydrolase</keyword>
<dbReference type="SUPFAM" id="SSF50630">
    <property type="entry name" value="Acid proteases"/>
    <property type="match status" value="1"/>
</dbReference>
<dbReference type="Proteomes" id="UP000799302">
    <property type="component" value="Unassembled WGS sequence"/>
</dbReference>
<dbReference type="CDD" id="cd05471">
    <property type="entry name" value="pepsin_like"/>
    <property type="match status" value="1"/>
</dbReference>
<evidence type="ECO:0000313" key="3">
    <source>
        <dbReference type="EMBL" id="KAF2674893.1"/>
    </source>
</evidence>
<dbReference type="Gene3D" id="2.40.70.10">
    <property type="entry name" value="Acid Proteases"/>
    <property type="match status" value="2"/>
</dbReference>
<evidence type="ECO:0000313" key="4">
    <source>
        <dbReference type="Proteomes" id="UP000799302"/>
    </source>
</evidence>